<accession>A0A9P0LY55</accession>
<protein>
    <submittedName>
        <fullName evidence="1">Uncharacterized protein</fullName>
    </submittedName>
</protein>
<comment type="caution">
    <text evidence="1">The sequence shown here is derived from an EMBL/GenBank/DDBJ whole genome shotgun (WGS) entry which is preliminary data.</text>
</comment>
<dbReference type="AlphaFoldDB" id="A0A9P0LY55"/>
<evidence type="ECO:0000313" key="2">
    <source>
        <dbReference type="Proteomes" id="UP001152888"/>
    </source>
</evidence>
<reference evidence="1" key="1">
    <citation type="submission" date="2022-03" db="EMBL/GenBank/DDBJ databases">
        <authorList>
            <person name="Sayadi A."/>
        </authorList>
    </citation>
    <scope>NUCLEOTIDE SEQUENCE</scope>
</reference>
<evidence type="ECO:0000313" key="1">
    <source>
        <dbReference type="EMBL" id="CAH2004974.1"/>
    </source>
</evidence>
<gene>
    <name evidence="1" type="ORF">ACAOBT_LOCUS28273</name>
</gene>
<proteinExistence type="predicted"/>
<dbReference type="EMBL" id="CAKOFQ010007614">
    <property type="protein sequence ID" value="CAH2004974.1"/>
    <property type="molecule type" value="Genomic_DNA"/>
</dbReference>
<sequence>MARCACSANLRPVGDLSIHKNSINFAVATAELGT</sequence>
<dbReference type="Proteomes" id="UP001152888">
    <property type="component" value="Unassembled WGS sequence"/>
</dbReference>
<keyword evidence="2" id="KW-1185">Reference proteome</keyword>
<name>A0A9P0LY55_ACAOB</name>
<organism evidence="1 2">
    <name type="scientific">Acanthoscelides obtectus</name>
    <name type="common">Bean weevil</name>
    <name type="synonym">Bruchus obtectus</name>
    <dbReference type="NCBI Taxonomy" id="200917"/>
    <lineage>
        <taxon>Eukaryota</taxon>
        <taxon>Metazoa</taxon>
        <taxon>Ecdysozoa</taxon>
        <taxon>Arthropoda</taxon>
        <taxon>Hexapoda</taxon>
        <taxon>Insecta</taxon>
        <taxon>Pterygota</taxon>
        <taxon>Neoptera</taxon>
        <taxon>Endopterygota</taxon>
        <taxon>Coleoptera</taxon>
        <taxon>Polyphaga</taxon>
        <taxon>Cucujiformia</taxon>
        <taxon>Chrysomeloidea</taxon>
        <taxon>Chrysomelidae</taxon>
        <taxon>Bruchinae</taxon>
        <taxon>Bruchini</taxon>
        <taxon>Acanthoscelides</taxon>
    </lineage>
</organism>